<feature type="compositionally biased region" description="Acidic residues" evidence="1">
    <location>
        <begin position="133"/>
        <end position="164"/>
    </location>
</feature>
<organism evidence="2 3">
    <name type="scientific">Candidatus Dojkabacteria bacterium HGW-Dojkabacteria-1</name>
    <dbReference type="NCBI Taxonomy" id="2013761"/>
    <lineage>
        <taxon>Bacteria</taxon>
        <taxon>Candidatus Dojkabacteria</taxon>
    </lineage>
</organism>
<reference evidence="2 3" key="1">
    <citation type="journal article" date="2017" name="ISME J.">
        <title>Potential for microbial H2 and metal transformations associated with novel bacteria and archaea in deep terrestrial subsurface sediments.</title>
        <authorList>
            <person name="Hernsdorf A.W."/>
            <person name="Amano Y."/>
            <person name="Miyakawa K."/>
            <person name="Ise K."/>
            <person name="Suzuki Y."/>
            <person name="Anantharaman K."/>
            <person name="Probst A."/>
            <person name="Burstein D."/>
            <person name="Thomas B.C."/>
            <person name="Banfield J.F."/>
        </authorList>
    </citation>
    <scope>NUCLEOTIDE SEQUENCE [LARGE SCALE GENOMIC DNA]</scope>
    <source>
        <strain evidence="2">HGW-Dojkabacteria-1</strain>
    </source>
</reference>
<accession>A0A2N2F357</accession>
<protein>
    <submittedName>
        <fullName evidence="2">Uncharacterized protein</fullName>
    </submittedName>
</protein>
<dbReference type="AlphaFoldDB" id="A0A2N2F357"/>
<gene>
    <name evidence="2" type="ORF">CVU76_01280</name>
</gene>
<sequence>MSNHENTKKVVTQRQSVHVVFFSCPDCGEETEHIQLCPDCSKPMRVIDVVEKFGDDADAFLKKVQEKIENGTFKKDDLIAVDEEEQPNVIVLADDDSLDDGAVVDDGVDTLGDIFPDDEDDEKVTSSAPEGLTDLDDIVAELDKEEDDDFPLVDDLGDEGLPEL</sequence>
<name>A0A2N2F357_9BACT</name>
<evidence type="ECO:0000313" key="3">
    <source>
        <dbReference type="Proteomes" id="UP000233417"/>
    </source>
</evidence>
<evidence type="ECO:0000313" key="2">
    <source>
        <dbReference type="EMBL" id="PKN02654.1"/>
    </source>
</evidence>
<proteinExistence type="predicted"/>
<evidence type="ECO:0000256" key="1">
    <source>
        <dbReference type="SAM" id="MobiDB-lite"/>
    </source>
</evidence>
<dbReference type="EMBL" id="PHAO01000001">
    <property type="protein sequence ID" value="PKN02654.1"/>
    <property type="molecule type" value="Genomic_DNA"/>
</dbReference>
<dbReference type="Proteomes" id="UP000233417">
    <property type="component" value="Unassembled WGS sequence"/>
</dbReference>
<feature type="region of interest" description="Disordered" evidence="1">
    <location>
        <begin position="112"/>
        <end position="164"/>
    </location>
</feature>
<comment type="caution">
    <text evidence="2">The sequence shown here is derived from an EMBL/GenBank/DDBJ whole genome shotgun (WGS) entry which is preliminary data.</text>
</comment>